<dbReference type="Proteomes" id="UP000828048">
    <property type="component" value="Chromosome 2"/>
</dbReference>
<protein>
    <submittedName>
        <fullName evidence="1">Uncharacterized protein</fullName>
    </submittedName>
</protein>
<name>A0ACB7X170_9ERIC</name>
<accession>A0ACB7X170</accession>
<gene>
    <name evidence="1" type="ORF">Vadar_016170</name>
</gene>
<organism evidence="1 2">
    <name type="scientific">Vaccinium darrowii</name>
    <dbReference type="NCBI Taxonomy" id="229202"/>
    <lineage>
        <taxon>Eukaryota</taxon>
        <taxon>Viridiplantae</taxon>
        <taxon>Streptophyta</taxon>
        <taxon>Embryophyta</taxon>
        <taxon>Tracheophyta</taxon>
        <taxon>Spermatophyta</taxon>
        <taxon>Magnoliopsida</taxon>
        <taxon>eudicotyledons</taxon>
        <taxon>Gunneridae</taxon>
        <taxon>Pentapetalae</taxon>
        <taxon>asterids</taxon>
        <taxon>Ericales</taxon>
        <taxon>Ericaceae</taxon>
        <taxon>Vaccinioideae</taxon>
        <taxon>Vaccinieae</taxon>
        <taxon>Vaccinium</taxon>
    </lineage>
</organism>
<sequence>MDRRRKTYGLFLHQIDGSDGEEMRLMKKKMEDLLLGFLLLGRGLDLGFVLKSKCPIEEFILENKNRSISYPKVFGQFRTEIEWYPVKCLAHKILKKKRNKWSKNAKLIMKTGTYMW</sequence>
<evidence type="ECO:0000313" key="1">
    <source>
        <dbReference type="EMBL" id="KAH7834452.1"/>
    </source>
</evidence>
<comment type="caution">
    <text evidence="1">The sequence shown here is derived from an EMBL/GenBank/DDBJ whole genome shotgun (WGS) entry which is preliminary data.</text>
</comment>
<dbReference type="EMBL" id="CM037152">
    <property type="protein sequence ID" value="KAH7834452.1"/>
    <property type="molecule type" value="Genomic_DNA"/>
</dbReference>
<reference evidence="1 2" key="1">
    <citation type="journal article" date="2021" name="Hortic Res">
        <title>High-quality reference genome and annotation aids understanding of berry development for evergreen blueberry (Vaccinium darrowii).</title>
        <authorList>
            <person name="Yu J."/>
            <person name="Hulse-Kemp A.M."/>
            <person name="Babiker E."/>
            <person name="Staton M."/>
        </authorList>
    </citation>
    <scope>NUCLEOTIDE SEQUENCE [LARGE SCALE GENOMIC DNA]</scope>
    <source>
        <strain evidence="2">cv. NJ 8807/NJ 8810</strain>
        <tissue evidence="1">Young leaf</tissue>
    </source>
</reference>
<evidence type="ECO:0000313" key="2">
    <source>
        <dbReference type="Proteomes" id="UP000828048"/>
    </source>
</evidence>
<proteinExistence type="predicted"/>
<keyword evidence="2" id="KW-1185">Reference proteome</keyword>